<evidence type="ECO:0000256" key="12">
    <source>
        <dbReference type="SAM" id="MobiDB-lite"/>
    </source>
</evidence>
<dbReference type="EC" id="1.3.3.4" evidence="4 11"/>
<feature type="region of interest" description="Disordered" evidence="12">
    <location>
        <begin position="477"/>
        <end position="526"/>
    </location>
</feature>
<feature type="compositionally biased region" description="Low complexity" evidence="12">
    <location>
        <begin position="505"/>
        <end position="514"/>
    </location>
</feature>
<protein>
    <recommendedName>
        <fullName evidence="4 11">Protoporphyrinogen oxidase</fullName>
        <ecNumber evidence="4 11">1.3.3.4</ecNumber>
    </recommendedName>
</protein>
<dbReference type="Gene3D" id="3.50.50.60">
    <property type="entry name" value="FAD/NAD(P)-binding domain"/>
    <property type="match status" value="1"/>
</dbReference>
<dbReference type="SUPFAM" id="SSF54373">
    <property type="entry name" value="FAD-linked reductases, C-terminal domain"/>
    <property type="match status" value="1"/>
</dbReference>
<comment type="cofactor">
    <cofactor evidence="11">
        <name>FAD</name>
        <dbReference type="ChEBI" id="CHEBI:57692"/>
    </cofactor>
    <text evidence="11">Binds 1 FAD per subunit.</text>
</comment>
<comment type="catalytic activity">
    <reaction evidence="10 11">
        <text>protoporphyrinogen IX + 3 O2 = protoporphyrin IX + 3 H2O2</text>
        <dbReference type="Rhea" id="RHEA:25576"/>
        <dbReference type="ChEBI" id="CHEBI:15379"/>
        <dbReference type="ChEBI" id="CHEBI:16240"/>
        <dbReference type="ChEBI" id="CHEBI:57306"/>
        <dbReference type="ChEBI" id="CHEBI:57307"/>
        <dbReference type="EC" id="1.3.3.4"/>
    </reaction>
</comment>
<evidence type="ECO:0000256" key="8">
    <source>
        <dbReference type="ARBA" id="ARBA00023133"/>
    </source>
</evidence>
<keyword evidence="8 11" id="KW-0350">Heme biosynthesis</keyword>
<organism evidence="14 15">
    <name type="scientific">Mycena albidolilacea</name>
    <dbReference type="NCBI Taxonomy" id="1033008"/>
    <lineage>
        <taxon>Eukaryota</taxon>
        <taxon>Fungi</taxon>
        <taxon>Dikarya</taxon>
        <taxon>Basidiomycota</taxon>
        <taxon>Agaricomycotina</taxon>
        <taxon>Agaricomycetes</taxon>
        <taxon>Agaricomycetidae</taxon>
        <taxon>Agaricales</taxon>
        <taxon>Marasmiineae</taxon>
        <taxon>Mycenaceae</taxon>
        <taxon>Mycena</taxon>
    </lineage>
</organism>
<evidence type="ECO:0000256" key="4">
    <source>
        <dbReference type="ARBA" id="ARBA00012867"/>
    </source>
</evidence>
<keyword evidence="6 11" id="KW-0274">FAD</keyword>
<evidence type="ECO:0000256" key="2">
    <source>
        <dbReference type="ARBA" id="ARBA00005073"/>
    </source>
</evidence>
<dbReference type="EMBL" id="JARIHO010000064">
    <property type="protein sequence ID" value="KAJ7314940.1"/>
    <property type="molecule type" value="Genomic_DNA"/>
</dbReference>
<evidence type="ECO:0000259" key="13">
    <source>
        <dbReference type="Pfam" id="PF01593"/>
    </source>
</evidence>
<evidence type="ECO:0000256" key="9">
    <source>
        <dbReference type="ARBA" id="ARBA00023244"/>
    </source>
</evidence>
<name>A0AAD6ZCA0_9AGAR</name>
<comment type="caution">
    <text evidence="14">The sequence shown here is derived from an EMBL/GenBank/DDBJ whole genome shotgun (WGS) entry which is preliminary data.</text>
</comment>
<evidence type="ECO:0000256" key="6">
    <source>
        <dbReference type="ARBA" id="ARBA00022827"/>
    </source>
</evidence>
<dbReference type="GO" id="GO:0006782">
    <property type="term" value="P:protoporphyrinogen IX biosynthetic process"/>
    <property type="evidence" value="ECO:0007669"/>
    <property type="project" value="UniProtKB-UniRule"/>
</dbReference>
<dbReference type="AlphaFoldDB" id="A0AAD6ZCA0"/>
<evidence type="ECO:0000313" key="15">
    <source>
        <dbReference type="Proteomes" id="UP001218218"/>
    </source>
</evidence>
<dbReference type="InterPro" id="IPR050464">
    <property type="entry name" value="Zeta_carotene_desat/Oxidored"/>
</dbReference>
<dbReference type="GO" id="GO:0005743">
    <property type="term" value="C:mitochondrial inner membrane"/>
    <property type="evidence" value="ECO:0007669"/>
    <property type="project" value="UniProtKB-SubCell"/>
</dbReference>
<dbReference type="PANTHER" id="PTHR42923:SF3">
    <property type="entry name" value="PROTOPORPHYRINOGEN OXIDASE"/>
    <property type="match status" value="1"/>
</dbReference>
<dbReference type="InterPro" id="IPR036188">
    <property type="entry name" value="FAD/NAD-bd_sf"/>
</dbReference>
<keyword evidence="9 11" id="KW-0627">Porphyrin biosynthesis</keyword>
<dbReference type="Proteomes" id="UP001218218">
    <property type="component" value="Unassembled WGS sequence"/>
</dbReference>
<keyword evidence="15" id="KW-1185">Reference proteome</keyword>
<evidence type="ECO:0000256" key="1">
    <source>
        <dbReference type="ARBA" id="ARBA00002600"/>
    </source>
</evidence>
<dbReference type="InterPro" id="IPR004572">
    <property type="entry name" value="Protoporphyrinogen_oxidase"/>
</dbReference>
<comment type="similarity">
    <text evidence="3 11">Belongs to the protoporphyrinogen/coproporphyrinogen oxidase family. Protoporphyrinogen oxidase subfamily.</text>
</comment>
<dbReference type="SUPFAM" id="SSF51905">
    <property type="entry name" value="FAD/NAD(P)-binding domain"/>
    <property type="match status" value="1"/>
</dbReference>
<dbReference type="Pfam" id="PF01593">
    <property type="entry name" value="Amino_oxidase"/>
    <property type="match status" value="1"/>
</dbReference>
<evidence type="ECO:0000256" key="7">
    <source>
        <dbReference type="ARBA" id="ARBA00023002"/>
    </source>
</evidence>
<reference evidence="14" key="1">
    <citation type="submission" date="2023-03" db="EMBL/GenBank/DDBJ databases">
        <title>Massive genome expansion in bonnet fungi (Mycena s.s.) driven by repeated elements and novel gene families across ecological guilds.</title>
        <authorList>
            <consortium name="Lawrence Berkeley National Laboratory"/>
            <person name="Harder C.B."/>
            <person name="Miyauchi S."/>
            <person name="Viragh M."/>
            <person name="Kuo A."/>
            <person name="Thoen E."/>
            <person name="Andreopoulos B."/>
            <person name="Lu D."/>
            <person name="Skrede I."/>
            <person name="Drula E."/>
            <person name="Henrissat B."/>
            <person name="Morin E."/>
            <person name="Kohler A."/>
            <person name="Barry K."/>
            <person name="LaButti K."/>
            <person name="Morin E."/>
            <person name="Salamov A."/>
            <person name="Lipzen A."/>
            <person name="Mereny Z."/>
            <person name="Hegedus B."/>
            <person name="Baldrian P."/>
            <person name="Stursova M."/>
            <person name="Weitz H."/>
            <person name="Taylor A."/>
            <person name="Grigoriev I.V."/>
            <person name="Nagy L.G."/>
            <person name="Martin F."/>
            <person name="Kauserud H."/>
        </authorList>
    </citation>
    <scope>NUCLEOTIDE SEQUENCE</scope>
    <source>
        <strain evidence="14">CBHHK002</strain>
    </source>
</reference>
<evidence type="ECO:0000313" key="14">
    <source>
        <dbReference type="EMBL" id="KAJ7314940.1"/>
    </source>
</evidence>
<evidence type="ECO:0000256" key="10">
    <source>
        <dbReference type="ARBA" id="ARBA00047554"/>
    </source>
</evidence>
<dbReference type="GO" id="GO:0004729">
    <property type="term" value="F:oxygen-dependent protoporphyrinogen oxidase activity"/>
    <property type="evidence" value="ECO:0007669"/>
    <property type="project" value="UniProtKB-UniRule"/>
</dbReference>
<evidence type="ECO:0000256" key="5">
    <source>
        <dbReference type="ARBA" id="ARBA00022630"/>
    </source>
</evidence>
<keyword evidence="7 11" id="KW-0560">Oxidoreductase</keyword>
<proteinExistence type="inferred from homology"/>
<sequence length="554" mass="59200">MPPRHIAILGGGLTGLSSAFHLSRRFPASTITIIDKNKTLGGWASSTERVQLPGGRGSVVLEGGPRSLRPASNAVLELIHLLNLAPALLTTPTSSPAAKNRYLHVPGTPGIYALPRPSVSYLWNELRYLIQPGINFELVRGWNRPEGVLDESLESFLTRRGHPLTARVLGSALAHGIYAADARLLSVRAAFPKLWELEEKGNGRILWGLLTRSREEKEAEKRKAEEERRGYELGDVPGLMEGVSVYSFRDGMHTLADALARAVAKKPNVRVLSGAEVTALKFAEDGDGFEITTSTTHPLHPTHIVSALPLPALAQIIPETHPLPYLTTNPASSVTALNLVFPTTRRDRIFPPGFGYLVCRPQDDYGADADDAGILGVTFDSATLSAQDDLAPGGGGEGVTKVTVMLGGPHLSHSSQKTPPKMKVDVELVLAHLQYHLNRARRKPLPQPLLVREWHNRDCIPTPLPGHLERMKKLREALAGRSVPSSGESSSDLEGEQGGGGGASEAGASGTEAGASGGGGRGWDGRMEVVGAGVRGVSMGDCVESGREVGRGWH</sequence>
<comment type="function">
    <text evidence="1 11">Catalyzes the 6-electron oxidation of protoporphyrinogen-IX to form protoporphyrin-IX.</text>
</comment>
<feature type="domain" description="Amine oxidase" evidence="13">
    <location>
        <begin position="13"/>
        <end position="468"/>
    </location>
</feature>
<comment type="subcellular location">
    <subcellularLocation>
        <location evidence="11">Mitochondrion inner membrane</location>
    </subcellularLocation>
</comment>
<dbReference type="NCBIfam" id="TIGR00562">
    <property type="entry name" value="proto_IX_ox"/>
    <property type="match status" value="1"/>
</dbReference>
<evidence type="ECO:0000256" key="11">
    <source>
        <dbReference type="RuleBase" id="RU367069"/>
    </source>
</evidence>
<accession>A0AAD6ZCA0</accession>
<gene>
    <name evidence="14" type="ORF">DFH08DRAFT_1040517</name>
</gene>
<comment type="pathway">
    <text evidence="2 11">Porphyrin-containing compound metabolism; protoporphyrin-IX biosynthesis; protoporphyrin-IX from protoporphyrinogen-IX: step 1/1.</text>
</comment>
<evidence type="ECO:0000256" key="3">
    <source>
        <dbReference type="ARBA" id="ARBA00010551"/>
    </source>
</evidence>
<dbReference type="PANTHER" id="PTHR42923">
    <property type="entry name" value="PROTOPORPHYRINOGEN OXIDASE"/>
    <property type="match status" value="1"/>
</dbReference>
<dbReference type="InterPro" id="IPR002937">
    <property type="entry name" value="Amino_oxidase"/>
</dbReference>
<keyword evidence="5 11" id="KW-0285">Flavoprotein</keyword>